<organism evidence="1 2">
    <name type="scientific">Phytophthora lilii</name>
    <dbReference type="NCBI Taxonomy" id="2077276"/>
    <lineage>
        <taxon>Eukaryota</taxon>
        <taxon>Sar</taxon>
        <taxon>Stramenopiles</taxon>
        <taxon>Oomycota</taxon>
        <taxon>Peronosporomycetes</taxon>
        <taxon>Peronosporales</taxon>
        <taxon>Peronosporaceae</taxon>
        <taxon>Phytophthora</taxon>
    </lineage>
</organism>
<gene>
    <name evidence="1" type="ORF">Plil01_001031700</name>
</gene>
<proteinExistence type="predicted"/>
<dbReference type="Proteomes" id="UP001165083">
    <property type="component" value="Unassembled WGS sequence"/>
</dbReference>
<name>A0A9W6U3B5_9STRA</name>
<dbReference type="EMBL" id="BSXW01000540">
    <property type="protein sequence ID" value="GMF25062.1"/>
    <property type="molecule type" value="Genomic_DNA"/>
</dbReference>
<accession>A0A9W6U3B5</accession>
<evidence type="ECO:0000313" key="1">
    <source>
        <dbReference type="EMBL" id="GMF25062.1"/>
    </source>
</evidence>
<keyword evidence="2" id="KW-1185">Reference proteome</keyword>
<sequence>MCVILCVDSLQKLQHESGSNSSDFYTVLCSLIDHINDSQVLDDCDLLNDYFPAISDDFGTMGTDGPDDTIEATKINGRDVFAEFNDGNNGSLIQLLIDDMGGHGRALDLLFNVMLQRQAKDFRFLPVMHSVLAAIRQAYPKIVDQIGNMRHAFLAVITRQCVDIHSRFGTLTLDQVISFGLIRRDGRRIQCPFILYYTCCSKLMIFRGMNLLHLLRSDSKILSLGSFKNSSTVSSER</sequence>
<evidence type="ECO:0000313" key="2">
    <source>
        <dbReference type="Proteomes" id="UP001165083"/>
    </source>
</evidence>
<dbReference type="AlphaFoldDB" id="A0A9W6U3B5"/>
<protein>
    <submittedName>
        <fullName evidence="1">Unnamed protein product</fullName>
    </submittedName>
</protein>
<reference evidence="1" key="1">
    <citation type="submission" date="2023-04" db="EMBL/GenBank/DDBJ databases">
        <title>Phytophthora lilii NBRC 32176.</title>
        <authorList>
            <person name="Ichikawa N."/>
            <person name="Sato H."/>
            <person name="Tonouchi N."/>
        </authorList>
    </citation>
    <scope>NUCLEOTIDE SEQUENCE</scope>
    <source>
        <strain evidence="1">NBRC 32176</strain>
    </source>
</reference>
<comment type="caution">
    <text evidence="1">The sequence shown here is derived from an EMBL/GenBank/DDBJ whole genome shotgun (WGS) entry which is preliminary data.</text>
</comment>
<dbReference type="OrthoDB" id="2446007at2759"/>